<evidence type="ECO:0000313" key="2">
    <source>
        <dbReference type="Proteomes" id="UP000655225"/>
    </source>
</evidence>
<dbReference type="AlphaFoldDB" id="A0A834YW46"/>
<name>A0A834YW46_TETSI</name>
<accession>A0A834YW46</accession>
<reference evidence="1 2" key="1">
    <citation type="submission" date="2020-04" db="EMBL/GenBank/DDBJ databases">
        <title>Plant Genome Project.</title>
        <authorList>
            <person name="Zhang R.-G."/>
        </authorList>
    </citation>
    <scope>NUCLEOTIDE SEQUENCE [LARGE SCALE GENOMIC DNA]</scope>
    <source>
        <strain evidence="1">YNK0</strain>
        <tissue evidence="1">Leaf</tissue>
    </source>
</reference>
<protein>
    <submittedName>
        <fullName evidence="1">Uncharacterized protein</fullName>
    </submittedName>
</protein>
<organism evidence="1 2">
    <name type="scientific">Tetracentron sinense</name>
    <name type="common">Spur-leaf</name>
    <dbReference type="NCBI Taxonomy" id="13715"/>
    <lineage>
        <taxon>Eukaryota</taxon>
        <taxon>Viridiplantae</taxon>
        <taxon>Streptophyta</taxon>
        <taxon>Embryophyta</taxon>
        <taxon>Tracheophyta</taxon>
        <taxon>Spermatophyta</taxon>
        <taxon>Magnoliopsida</taxon>
        <taxon>Trochodendrales</taxon>
        <taxon>Trochodendraceae</taxon>
        <taxon>Tetracentron</taxon>
    </lineage>
</organism>
<evidence type="ECO:0000313" key="1">
    <source>
        <dbReference type="EMBL" id="KAF8396879.1"/>
    </source>
</evidence>
<comment type="caution">
    <text evidence="1">The sequence shown here is derived from an EMBL/GenBank/DDBJ whole genome shotgun (WGS) entry which is preliminary data.</text>
</comment>
<dbReference type="EMBL" id="JABCRI010000012">
    <property type="protein sequence ID" value="KAF8396879.1"/>
    <property type="molecule type" value="Genomic_DNA"/>
</dbReference>
<proteinExistence type="predicted"/>
<dbReference type="Proteomes" id="UP000655225">
    <property type="component" value="Unassembled WGS sequence"/>
</dbReference>
<sequence length="76" mass="9287">MDGKSKRRSTANFGTYLDLLGRSLSRWTQEKREMYFYEIIPIDNRQRILFRVWISDIAFRSRDWEAIVQEEKLELL</sequence>
<gene>
    <name evidence="1" type="ORF">HHK36_018514</name>
</gene>
<keyword evidence="2" id="KW-1185">Reference proteome</keyword>